<dbReference type="PROSITE" id="PS00237">
    <property type="entry name" value="G_PROTEIN_RECEP_F1_1"/>
    <property type="match status" value="1"/>
</dbReference>
<protein>
    <submittedName>
        <fullName evidence="14">Alpha-1A adrenergic receptor</fullName>
    </submittedName>
</protein>
<sequence>MMMMMSTPLFSASAPHQIPLNLHLFNNSSTTVGMESALGDLSPSNSILGSSGLLQQPPFDLDLNNRSGVCSDNDGNPLSFLCSKDNTELIGTLIKAAALGLIILFTIFGNVLVLMSVAVSRNLRSSTHYLIVNLAVADLLLGTTVLPFSAVFEVTGRWYFGQTFCTVWAAVDVLCCTSSILSLCVISVDRYIGVTRPLAYSTIMVGKRTSLLIVLIWTSSVAISIGPLLGWKEPISDDPYFCTVNKQLGYVLFSVTGSFYLPMLIIIFVYWKIYKAAIRQTKFLECGHKTTKQDVTLRGQLDNKDIVLRVHLGGNYGNRMHMNQDMVSKFGGGGGGGAGGTPKNQRPCTSCASGTGSVASDGDLSIAAAELNTINSVNLLSLAPLARPEKSSTSSIGGGVGGGNNAEECNNHHHNHHAPPQGTGGNDPGVVLRVHRGGGGKSDMTWGPAPATQKAGICGNKKHPGTNAGAVGRNGYVPGKSAHPQQMANDTHNNHQHHHRNHHAGHHHHHHNNGSQANSLTPSPPSSSPERKLNPGFGKIAKFRRQKKAAKTLAIVVGVFLICWMPFFVALPLGALCEQCNIPQWMFNLFFWLGYCNSCLNPIIYGCTSREFQRAFRKILCRRLPPRPHISRAIYRANMCNNNRFGGERPSGGGHNGNAIPLHHWS</sequence>
<dbReference type="STRING" id="158441.A0A226EMB5"/>
<evidence type="ECO:0000256" key="11">
    <source>
        <dbReference type="SAM" id="MobiDB-lite"/>
    </source>
</evidence>
<keyword evidence="9 10" id="KW-0807">Transducer</keyword>
<evidence type="ECO:0000256" key="7">
    <source>
        <dbReference type="ARBA" id="ARBA00023136"/>
    </source>
</evidence>
<evidence type="ECO:0000256" key="3">
    <source>
        <dbReference type="ARBA" id="ARBA00022475"/>
    </source>
</evidence>
<dbReference type="PROSITE" id="PS50262">
    <property type="entry name" value="G_PROTEIN_RECEP_F1_2"/>
    <property type="match status" value="1"/>
</dbReference>
<feature type="transmembrane region" description="Helical" evidence="12">
    <location>
        <begin position="209"/>
        <end position="230"/>
    </location>
</feature>
<keyword evidence="4 10" id="KW-0812">Transmembrane</keyword>
<evidence type="ECO:0000256" key="2">
    <source>
        <dbReference type="ARBA" id="ARBA00010663"/>
    </source>
</evidence>
<evidence type="ECO:0000256" key="4">
    <source>
        <dbReference type="ARBA" id="ARBA00022692"/>
    </source>
</evidence>
<comment type="subcellular location">
    <subcellularLocation>
        <location evidence="1">Cell membrane</location>
        <topology evidence="1">Multi-pass membrane protein</topology>
    </subcellularLocation>
</comment>
<evidence type="ECO:0000256" key="8">
    <source>
        <dbReference type="ARBA" id="ARBA00023170"/>
    </source>
</evidence>
<feature type="transmembrane region" description="Helical" evidence="12">
    <location>
        <begin position="130"/>
        <end position="152"/>
    </location>
</feature>
<comment type="caution">
    <text evidence="14">The sequence shown here is derived from an EMBL/GenBank/DDBJ whole genome shotgun (WGS) entry which is preliminary data.</text>
</comment>
<feature type="compositionally biased region" description="Basic residues" evidence="11">
    <location>
        <begin position="494"/>
        <end position="512"/>
    </location>
</feature>
<dbReference type="InterPro" id="IPR000276">
    <property type="entry name" value="GPCR_Rhodpsn"/>
</dbReference>
<dbReference type="GO" id="GO:0043410">
    <property type="term" value="P:positive regulation of MAPK cascade"/>
    <property type="evidence" value="ECO:0007669"/>
    <property type="project" value="TreeGrafter"/>
</dbReference>
<keyword evidence="6 10" id="KW-0297">G-protein coupled receptor</keyword>
<dbReference type="GO" id="GO:0007267">
    <property type="term" value="P:cell-cell signaling"/>
    <property type="evidence" value="ECO:0007669"/>
    <property type="project" value="TreeGrafter"/>
</dbReference>
<feature type="transmembrane region" description="Helical" evidence="12">
    <location>
        <begin position="585"/>
        <end position="608"/>
    </location>
</feature>
<evidence type="ECO:0000313" key="15">
    <source>
        <dbReference type="Proteomes" id="UP000198287"/>
    </source>
</evidence>
<evidence type="ECO:0000313" key="14">
    <source>
        <dbReference type="EMBL" id="OXA57696.1"/>
    </source>
</evidence>
<keyword evidence="3" id="KW-1003">Cell membrane</keyword>
<dbReference type="EMBL" id="LNIX01000003">
    <property type="protein sequence ID" value="OXA57696.1"/>
    <property type="molecule type" value="Genomic_DNA"/>
</dbReference>
<gene>
    <name evidence="14" type="ORF">Fcan01_06972</name>
</gene>
<keyword evidence="15" id="KW-1185">Reference proteome</keyword>
<feature type="domain" description="G-protein coupled receptors family 1 profile" evidence="13">
    <location>
        <begin position="109"/>
        <end position="605"/>
    </location>
</feature>
<feature type="transmembrane region" description="Helical" evidence="12">
    <location>
        <begin position="552"/>
        <end position="573"/>
    </location>
</feature>
<evidence type="ECO:0000256" key="5">
    <source>
        <dbReference type="ARBA" id="ARBA00022989"/>
    </source>
</evidence>
<feature type="compositionally biased region" description="Polar residues" evidence="11">
    <location>
        <begin position="342"/>
        <end position="354"/>
    </location>
</feature>
<reference evidence="14 15" key="1">
    <citation type="submission" date="2015-12" db="EMBL/GenBank/DDBJ databases">
        <title>The genome of Folsomia candida.</title>
        <authorList>
            <person name="Faddeeva A."/>
            <person name="Derks M.F."/>
            <person name="Anvar Y."/>
            <person name="Smit S."/>
            <person name="Van Straalen N."/>
            <person name="Roelofs D."/>
        </authorList>
    </citation>
    <scope>NUCLEOTIDE SEQUENCE [LARGE SCALE GENOMIC DNA]</scope>
    <source>
        <strain evidence="14 15">VU population</strain>
        <tissue evidence="14">Whole body</tissue>
    </source>
</reference>
<accession>A0A226EMB5</accession>
<dbReference type="OrthoDB" id="5977853at2759"/>
<evidence type="ECO:0000256" key="10">
    <source>
        <dbReference type="RuleBase" id="RU000688"/>
    </source>
</evidence>
<dbReference type="SUPFAM" id="SSF81321">
    <property type="entry name" value="Family A G protein-coupled receptor-like"/>
    <property type="match status" value="1"/>
</dbReference>
<dbReference type="PANTHER" id="PTHR24248">
    <property type="entry name" value="ADRENERGIC RECEPTOR-RELATED G-PROTEIN COUPLED RECEPTOR"/>
    <property type="match status" value="1"/>
</dbReference>
<dbReference type="Gene3D" id="1.20.1070.10">
    <property type="entry name" value="Rhodopsin 7-helix transmembrane proteins"/>
    <property type="match status" value="2"/>
</dbReference>
<feature type="transmembrane region" description="Helical" evidence="12">
    <location>
        <begin position="96"/>
        <end position="118"/>
    </location>
</feature>
<name>A0A226EMB5_FOLCA</name>
<organism evidence="14 15">
    <name type="scientific">Folsomia candida</name>
    <name type="common">Springtail</name>
    <dbReference type="NCBI Taxonomy" id="158441"/>
    <lineage>
        <taxon>Eukaryota</taxon>
        <taxon>Metazoa</taxon>
        <taxon>Ecdysozoa</taxon>
        <taxon>Arthropoda</taxon>
        <taxon>Hexapoda</taxon>
        <taxon>Collembola</taxon>
        <taxon>Entomobryomorpha</taxon>
        <taxon>Isotomoidea</taxon>
        <taxon>Isotomidae</taxon>
        <taxon>Proisotominae</taxon>
        <taxon>Folsomia</taxon>
    </lineage>
</organism>
<feature type="region of interest" description="Disordered" evidence="11">
    <location>
        <begin position="389"/>
        <end position="536"/>
    </location>
</feature>
<dbReference type="SMART" id="SM01381">
    <property type="entry name" value="7TM_GPCR_Srsx"/>
    <property type="match status" value="1"/>
</dbReference>
<evidence type="ECO:0000256" key="9">
    <source>
        <dbReference type="ARBA" id="ARBA00023224"/>
    </source>
</evidence>
<dbReference type="AlphaFoldDB" id="A0A226EMB5"/>
<evidence type="ECO:0000256" key="6">
    <source>
        <dbReference type="ARBA" id="ARBA00023040"/>
    </source>
</evidence>
<proteinExistence type="inferred from homology"/>
<dbReference type="GO" id="GO:0007204">
    <property type="term" value="P:positive regulation of cytosolic calcium ion concentration"/>
    <property type="evidence" value="ECO:0007669"/>
    <property type="project" value="TreeGrafter"/>
</dbReference>
<dbReference type="Proteomes" id="UP000198287">
    <property type="component" value="Unassembled WGS sequence"/>
</dbReference>
<keyword evidence="5 12" id="KW-1133">Transmembrane helix</keyword>
<dbReference type="GO" id="GO:0004937">
    <property type="term" value="F:alpha1-adrenergic receptor activity"/>
    <property type="evidence" value="ECO:0007669"/>
    <property type="project" value="TreeGrafter"/>
</dbReference>
<dbReference type="GO" id="GO:0007200">
    <property type="term" value="P:phospholipase C-activating G protein-coupled receptor signaling pathway"/>
    <property type="evidence" value="ECO:0007669"/>
    <property type="project" value="TreeGrafter"/>
</dbReference>
<dbReference type="PRINTS" id="PR00237">
    <property type="entry name" value="GPCRRHODOPSN"/>
</dbReference>
<dbReference type="GO" id="GO:0005886">
    <property type="term" value="C:plasma membrane"/>
    <property type="evidence" value="ECO:0007669"/>
    <property type="project" value="UniProtKB-SubCell"/>
</dbReference>
<keyword evidence="8 10" id="KW-0675">Receptor</keyword>
<keyword evidence="7 12" id="KW-0472">Membrane</keyword>
<dbReference type="GO" id="GO:0071880">
    <property type="term" value="P:adenylate cyclase-activating adrenergic receptor signaling pathway"/>
    <property type="evidence" value="ECO:0007669"/>
    <property type="project" value="TreeGrafter"/>
</dbReference>
<dbReference type="Pfam" id="PF00001">
    <property type="entry name" value="7tm_1"/>
    <property type="match status" value="1"/>
</dbReference>
<feature type="region of interest" description="Disordered" evidence="11">
    <location>
        <begin position="333"/>
        <end position="354"/>
    </location>
</feature>
<dbReference type="OMA" id="AYSTIMV"/>
<evidence type="ECO:0000256" key="12">
    <source>
        <dbReference type="SAM" id="Phobius"/>
    </source>
</evidence>
<feature type="transmembrane region" description="Helical" evidence="12">
    <location>
        <begin position="250"/>
        <end position="271"/>
    </location>
</feature>
<evidence type="ECO:0000259" key="13">
    <source>
        <dbReference type="PROSITE" id="PS50262"/>
    </source>
</evidence>
<dbReference type="PANTHER" id="PTHR24248:SF72">
    <property type="entry name" value="G-PROTEIN COUPLED RECEPTORS FAMILY 1 PROFILE DOMAIN-CONTAINING PROTEIN"/>
    <property type="match status" value="1"/>
</dbReference>
<dbReference type="InterPro" id="IPR017452">
    <property type="entry name" value="GPCR_Rhodpsn_7TM"/>
</dbReference>
<feature type="transmembrane region" description="Helical" evidence="12">
    <location>
        <begin position="158"/>
        <end position="188"/>
    </location>
</feature>
<evidence type="ECO:0000256" key="1">
    <source>
        <dbReference type="ARBA" id="ARBA00004651"/>
    </source>
</evidence>
<comment type="similarity">
    <text evidence="2 10">Belongs to the G-protein coupled receptor 1 family.</text>
</comment>